<feature type="transmembrane region" description="Helical" evidence="9">
    <location>
        <begin position="401"/>
        <end position="422"/>
    </location>
</feature>
<dbReference type="Gene3D" id="1.25.40.10">
    <property type="entry name" value="Tetratricopeptide repeat domain"/>
    <property type="match status" value="2"/>
</dbReference>
<dbReference type="GO" id="GO:0005524">
    <property type="term" value="F:ATP binding"/>
    <property type="evidence" value="ECO:0007669"/>
    <property type="project" value="UniProtKB-KW"/>
</dbReference>
<dbReference type="STRING" id="797419.SAMN05216556_1344"/>
<keyword evidence="5" id="KW-0547">Nucleotide-binding</keyword>
<evidence type="ECO:0000313" key="13">
    <source>
        <dbReference type="Proteomes" id="UP000184172"/>
    </source>
</evidence>
<gene>
    <name evidence="12" type="ORF">SAMN04487908_1365</name>
</gene>
<dbReference type="PANTHER" id="PTHR41523">
    <property type="entry name" value="TWO-COMPONENT SYSTEM SENSOR PROTEIN"/>
    <property type="match status" value="1"/>
</dbReference>
<evidence type="ECO:0000259" key="11">
    <source>
        <dbReference type="Pfam" id="PF07568"/>
    </source>
</evidence>
<dbReference type="PANTHER" id="PTHR41523:SF8">
    <property type="entry name" value="ETHYLENE RESPONSE SENSOR PROTEIN"/>
    <property type="match status" value="1"/>
</dbReference>
<keyword evidence="4" id="KW-0808">Transferase</keyword>
<dbReference type="InterPro" id="IPR003594">
    <property type="entry name" value="HATPase_dom"/>
</dbReference>
<dbReference type="EMBL" id="FQYV01000036">
    <property type="protein sequence ID" value="SHJ96996.1"/>
    <property type="molecule type" value="Genomic_DNA"/>
</dbReference>
<feature type="domain" description="Signal transduction histidine kinase subgroup 2 dimerisation and phosphoacceptor" evidence="11">
    <location>
        <begin position="451"/>
        <end position="526"/>
    </location>
</feature>
<feature type="domain" description="Histidine kinase/HSP90-like ATPase" evidence="10">
    <location>
        <begin position="547"/>
        <end position="635"/>
    </location>
</feature>
<dbReference type="PROSITE" id="PS50005">
    <property type="entry name" value="TPR"/>
    <property type="match status" value="1"/>
</dbReference>
<dbReference type="GO" id="GO:0004673">
    <property type="term" value="F:protein histidine kinase activity"/>
    <property type="evidence" value="ECO:0007669"/>
    <property type="project" value="UniProtKB-EC"/>
</dbReference>
<keyword evidence="9" id="KW-0472">Membrane</keyword>
<keyword evidence="9" id="KW-0812">Transmembrane</keyword>
<dbReference type="Gene3D" id="3.30.565.10">
    <property type="entry name" value="Histidine kinase-like ATPase, C-terminal domain"/>
    <property type="match status" value="1"/>
</dbReference>
<evidence type="ECO:0000259" key="10">
    <source>
        <dbReference type="Pfam" id="PF02518"/>
    </source>
</evidence>
<dbReference type="InterPro" id="IPR011495">
    <property type="entry name" value="Sig_transdc_His_kin_sub2_dim/P"/>
</dbReference>
<dbReference type="AlphaFoldDB" id="A0A1M6NN24"/>
<sequence length="637" mass="73109">MFFAIGFSCISQNELVQTNLENSYPIETSEDFNKLRPQIQQLASHKEEDFYWSTKLLNTLKSAKTWAENQGSETQELLSQYYLLIYYDNRLKDDLVVSIGEKLLIQPEFLELPESVYALLAINSSYRRKGYYQQQLNILNLLIEQNEKFNYLVWPKTYGYFNELALIYYNLGQYTLARNNYKKQADVFLKADNFFRASSMFNNIGLTFAKQEKPDSALIFYRKAIQILGRNDLKDHYFSEEYINHFKNVVASNIVKVDIEGAGFNKKEQAFKNELASSKAVKEPNTAAQVYQNLSELYYHNNMLVLAQAYTDSTLAFEKFFRNPANRKNAYLLKAKISLAQEENEKALNYFEQSLALIDSLNKAKDEKSYAEATAKFNFVKTGEALEKNKKLLQQKEEANFIQLVFLCIVILLGFIIGFMLYKAIKANKIIANQKDALQKGLNEKGIMLDEIHHRIKNNLQVVSGILELQRGKIDSKKHAKIYEESQAYLQSMSMIHELLYEQEGVSKLDMQAYLKKLGHLLIDSYPNIDIGYNVSAPTVQLDVKKATPLALIICELITNSLKHAFDETGTIDITLSKNKGIYILDYSDSGSGFNNINNSNYYNTGLNLIIMLVEDLDGTVKFTNNNGFNCNITFTD</sequence>
<dbReference type="Pfam" id="PF13181">
    <property type="entry name" value="TPR_8"/>
    <property type="match status" value="1"/>
</dbReference>
<feature type="repeat" description="TPR" evidence="8">
    <location>
        <begin position="198"/>
        <end position="231"/>
    </location>
</feature>
<keyword evidence="13" id="KW-1185">Reference proteome</keyword>
<dbReference type="SUPFAM" id="SSF55874">
    <property type="entry name" value="ATPase domain of HSP90 chaperone/DNA topoisomerase II/histidine kinase"/>
    <property type="match status" value="1"/>
</dbReference>
<keyword evidence="8" id="KW-0802">TPR repeat</keyword>
<dbReference type="Gene3D" id="3.30.450.20">
    <property type="entry name" value="PAS domain"/>
    <property type="match status" value="1"/>
</dbReference>
<keyword evidence="3" id="KW-0597">Phosphoprotein</keyword>
<comment type="catalytic activity">
    <reaction evidence="1">
        <text>ATP + protein L-histidine = ADP + protein N-phospho-L-histidine.</text>
        <dbReference type="EC" id="2.7.13.3"/>
    </reaction>
</comment>
<evidence type="ECO:0000256" key="7">
    <source>
        <dbReference type="ARBA" id="ARBA00022840"/>
    </source>
</evidence>
<name>A0A1M6NN24_9FLAO</name>
<dbReference type="Proteomes" id="UP000184172">
    <property type="component" value="Unassembled WGS sequence"/>
</dbReference>
<dbReference type="SUPFAM" id="SSF48452">
    <property type="entry name" value="TPR-like"/>
    <property type="match status" value="2"/>
</dbReference>
<dbReference type="InterPro" id="IPR036890">
    <property type="entry name" value="HATPase_C_sf"/>
</dbReference>
<evidence type="ECO:0000256" key="2">
    <source>
        <dbReference type="ARBA" id="ARBA00012438"/>
    </source>
</evidence>
<evidence type="ECO:0000313" key="12">
    <source>
        <dbReference type="EMBL" id="SHJ96996.1"/>
    </source>
</evidence>
<keyword evidence="9" id="KW-1133">Transmembrane helix</keyword>
<dbReference type="Pfam" id="PF02518">
    <property type="entry name" value="HATPase_c"/>
    <property type="match status" value="1"/>
</dbReference>
<evidence type="ECO:0000256" key="3">
    <source>
        <dbReference type="ARBA" id="ARBA00022553"/>
    </source>
</evidence>
<protein>
    <recommendedName>
        <fullName evidence="2">histidine kinase</fullName>
        <ecNumber evidence="2">2.7.13.3</ecNumber>
    </recommendedName>
</protein>
<evidence type="ECO:0000256" key="1">
    <source>
        <dbReference type="ARBA" id="ARBA00000085"/>
    </source>
</evidence>
<reference evidence="13" key="1">
    <citation type="submission" date="2016-11" db="EMBL/GenBank/DDBJ databases">
        <authorList>
            <person name="Varghese N."/>
            <person name="Submissions S."/>
        </authorList>
    </citation>
    <scope>NUCLEOTIDE SEQUENCE [LARGE SCALE GENOMIC DNA]</scope>
    <source>
        <strain evidence="13">DSM 26349</strain>
    </source>
</reference>
<evidence type="ECO:0000256" key="8">
    <source>
        <dbReference type="PROSITE-ProRule" id="PRU00339"/>
    </source>
</evidence>
<dbReference type="InterPro" id="IPR011990">
    <property type="entry name" value="TPR-like_helical_dom_sf"/>
</dbReference>
<keyword evidence="6 12" id="KW-0418">Kinase</keyword>
<keyword evidence="7" id="KW-0067">ATP-binding</keyword>
<accession>A0A1M6NN24</accession>
<evidence type="ECO:0000256" key="4">
    <source>
        <dbReference type="ARBA" id="ARBA00022679"/>
    </source>
</evidence>
<evidence type="ECO:0000256" key="5">
    <source>
        <dbReference type="ARBA" id="ARBA00022741"/>
    </source>
</evidence>
<organism evidence="12 13">
    <name type="scientific">Aequorivita viscosa</name>
    <dbReference type="NCBI Taxonomy" id="797419"/>
    <lineage>
        <taxon>Bacteria</taxon>
        <taxon>Pseudomonadati</taxon>
        <taxon>Bacteroidota</taxon>
        <taxon>Flavobacteriia</taxon>
        <taxon>Flavobacteriales</taxon>
        <taxon>Flavobacteriaceae</taxon>
        <taxon>Aequorivita</taxon>
    </lineage>
</organism>
<evidence type="ECO:0000256" key="9">
    <source>
        <dbReference type="SAM" id="Phobius"/>
    </source>
</evidence>
<proteinExistence type="predicted"/>
<dbReference type="Pfam" id="PF07568">
    <property type="entry name" value="HisKA_2"/>
    <property type="match status" value="1"/>
</dbReference>
<evidence type="ECO:0000256" key="6">
    <source>
        <dbReference type="ARBA" id="ARBA00022777"/>
    </source>
</evidence>
<dbReference type="SMART" id="SM00028">
    <property type="entry name" value="TPR"/>
    <property type="match status" value="4"/>
</dbReference>
<dbReference type="EC" id="2.7.13.3" evidence="2"/>
<dbReference type="InterPro" id="IPR019734">
    <property type="entry name" value="TPR_rpt"/>
</dbReference>